<evidence type="ECO:0000313" key="1">
    <source>
        <dbReference type="EMBL" id="OJZ80712.1"/>
    </source>
</evidence>
<protein>
    <submittedName>
        <fullName evidence="1">Uncharacterized protein</fullName>
    </submittedName>
</protein>
<dbReference type="EMBL" id="KV878253">
    <property type="protein sequence ID" value="OJZ80712.1"/>
    <property type="molecule type" value="Genomic_DNA"/>
</dbReference>
<dbReference type="VEuPathDB" id="FungiDB:ASPFODRAFT_405379"/>
<gene>
    <name evidence="1" type="ORF">ASPFODRAFT_405379</name>
</gene>
<evidence type="ECO:0000313" key="2">
    <source>
        <dbReference type="Proteomes" id="UP000184063"/>
    </source>
</evidence>
<organism evidence="1 2">
    <name type="scientific">Aspergillus luchuensis (strain CBS 106.47)</name>
    <dbReference type="NCBI Taxonomy" id="1137211"/>
    <lineage>
        <taxon>Eukaryota</taxon>
        <taxon>Fungi</taxon>
        <taxon>Dikarya</taxon>
        <taxon>Ascomycota</taxon>
        <taxon>Pezizomycotina</taxon>
        <taxon>Eurotiomycetes</taxon>
        <taxon>Eurotiomycetidae</taxon>
        <taxon>Eurotiales</taxon>
        <taxon>Aspergillaceae</taxon>
        <taxon>Aspergillus</taxon>
        <taxon>Aspergillus subgen. Circumdati</taxon>
    </lineage>
</organism>
<sequence>MTTMKRIMKQYSYDIYKQCIDMSIEHPTHHHHVHTISMTRFSLYIISSTIQRVVLFTAIFFAIETIILSNYLLRV</sequence>
<accession>A0A1M3T1U4</accession>
<name>A0A1M3T1U4_ASPLC</name>
<proteinExistence type="predicted"/>
<dbReference type="AlphaFoldDB" id="A0A1M3T1U4"/>
<dbReference type="Proteomes" id="UP000184063">
    <property type="component" value="Unassembled WGS sequence"/>
</dbReference>
<reference evidence="2" key="1">
    <citation type="journal article" date="2017" name="Genome Biol.">
        <title>Comparative genomics reveals high biological diversity and specific adaptations in the industrially and medically important fungal genus Aspergillus.</title>
        <authorList>
            <person name="de Vries R.P."/>
            <person name="Riley R."/>
            <person name="Wiebenga A."/>
            <person name="Aguilar-Osorio G."/>
            <person name="Amillis S."/>
            <person name="Uchima C.A."/>
            <person name="Anderluh G."/>
            <person name="Asadollahi M."/>
            <person name="Askin M."/>
            <person name="Barry K."/>
            <person name="Battaglia E."/>
            <person name="Bayram O."/>
            <person name="Benocci T."/>
            <person name="Braus-Stromeyer S.A."/>
            <person name="Caldana C."/>
            <person name="Canovas D."/>
            <person name="Cerqueira G.C."/>
            <person name="Chen F."/>
            <person name="Chen W."/>
            <person name="Choi C."/>
            <person name="Clum A."/>
            <person name="Dos Santos R.A."/>
            <person name="Damasio A.R."/>
            <person name="Diallinas G."/>
            <person name="Emri T."/>
            <person name="Fekete E."/>
            <person name="Flipphi M."/>
            <person name="Freyberg S."/>
            <person name="Gallo A."/>
            <person name="Gournas C."/>
            <person name="Habgood R."/>
            <person name="Hainaut M."/>
            <person name="Harispe M.L."/>
            <person name="Henrissat B."/>
            <person name="Hilden K.S."/>
            <person name="Hope R."/>
            <person name="Hossain A."/>
            <person name="Karabika E."/>
            <person name="Karaffa L."/>
            <person name="Karanyi Z."/>
            <person name="Krasevec N."/>
            <person name="Kuo A."/>
            <person name="Kusch H."/>
            <person name="LaButti K."/>
            <person name="Lagendijk E.L."/>
            <person name="Lapidus A."/>
            <person name="Levasseur A."/>
            <person name="Lindquist E."/>
            <person name="Lipzen A."/>
            <person name="Logrieco A.F."/>
            <person name="MacCabe A."/>
            <person name="Maekelae M.R."/>
            <person name="Malavazi I."/>
            <person name="Melin P."/>
            <person name="Meyer V."/>
            <person name="Mielnichuk N."/>
            <person name="Miskei M."/>
            <person name="Molnar A.P."/>
            <person name="Mule G."/>
            <person name="Ngan C.Y."/>
            <person name="Orejas M."/>
            <person name="Orosz E."/>
            <person name="Ouedraogo J.P."/>
            <person name="Overkamp K.M."/>
            <person name="Park H.-S."/>
            <person name="Perrone G."/>
            <person name="Piumi F."/>
            <person name="Punt P.J."/>
            <person name="Ram A.F."/>
            <person name="Ramon A."/>
            <person name="Rauscher S."/>
            <person name="Record E."/>
            <person name="Riano-Pachon D.M."/>
            <person name="Robert V."/>
            <person name="Roehrig J."/>
            <person name="Ruller R."/>
            <person name="Salamov A."/>
            <person name="Salih N.S."/>
            <person name="Samson R.A."/>
            <person name="Sandor E."/>
            <person name="Sanguinetti M."/>
            <person name="Schuetze T."/>
            <person name="Sepcic K."/>
            <person name="Shelest E."/>
            <person name="Sherlock G."/>
            <person name="Sophianopoulou V."/>
            <person name="Squina F.M."/>
            <person name="Sun H."/>
            <person name="Susca A."/>
            <person name="Todd R.B."/>
            <person name="Tsang A."/>
            <person name="Unkles S.E."/>
            <person name="van de Wiele N."/>
            <person name="van Rossen-Uffink D."/>
            <person name="Oliveira J.V."/>
            <person name="Vesth T.C."/>
            <person name="Visser J."/>
            <person name="Yu J.-H."/>
            <person name="Zhou M."/>
            <person name="Andersen M.R."/>
            <person name="Archer D.B."/>
            <person name="Baker S.E."/>
            <person name="Benoit I."/>
            <person name="Brakhage A.A."/>
            <person name="Braus G.H."/>
            <person name="Fischer R."/>
            <person name="Frisvad J.C."/>
            <person name="Goldman G.H."/>
            <person name="Houbraken J."/>
            <person name="Oakley B."/>
            <person name="Pocsi I."/>
            <person name="Scazzocchio C."/>
            <person name="Seiboth B."/>
            <person name="vanKuyk P.A."/>
            <person name="Wortman J."/>
            <person name="Dyer P.S."/>
            <person name="Grigoriev I.V."/>
        </authorList>
    </citation>
    <scope>NUCLEOTIDE SEQUENCE [LARGE SCALE GENOMIC DNA]</scope>
    <source>
        <strain evidence="2">CBS 106.47</strain>
    </source>
</reference>